<keyword evidence="1" id="KW-1133">Transmembrane helix</keyword>
<gene>
    <name evidence="2" type="ORF">AZ34_08355</name>
</gene>
<feature type="transmembrane region" description="Helical" evidence="1">
    <location>
        <begin position="6"/>
        <end position="31"/>
    </location>
</feature>
<keyword evidence="1" id="KW-0472">Membrane</keyword>
<feature type="transmembrane region" description="Helical" evidence="1">
    <location>
        <begin position="132"/>
        <end position="149"/>
    </location>
</feature>
<dbReference type="STRING" id="1458275.AZ34_08355"/>
<comment type="caution">
    <text evidence="2">The sequence shown here is derived from an EMBL/GenBank/DDBJ whole genome shotgun (WGS) entry which is preliminary data.</text>
</comment>
<feature type="transmembrane region" description="Helical" evidence="1">
    <location>
        <begin position="96"/>
        <end position="117"/>
    </location>
</feature>
<evidence type="ECO:0000256" key="1">
    <source>
        <dbReference type="SAM" id="Phobius"/>
    </source>
</evidence>
<evidence type="ECO:0000313" key="3">
    <source>
        <dbReference type="Proteomes" id="UP000023268"/>
    </source>
</evidence>
<feature type="transmembrane region" description="Helical" evidence="1">
    <location>
        <begin position="63"/>
        <end position="84"/>
    </location>
</feature>
<proteinExistence type="predicted"/>
<dbReference type="AlphaFoldDB" id="A0A016XHT0"/>
<reference evidence="2 3" key="1">
    <citation type="submission" date="2014-02" db="EMBL/GenBank/DDBJ databases">
        <title>Draft Genome of Hylemonella gracilis isolated from the Niagara River.</title>
        <authorList>
            <person name="Pawlowski D.R."/>
            <person name="Koudelka G.B."/>
        </authorList>
    </citation>
    <scope>NUCLEOTIDE SEQUENCE [LARGE SCALE GENOMIC DNA]</scope>
    <source>
        <strain evidence="2 3">Niagara R</strain>
    </source>
</reference>
<sequence>MPFDLSTFTLIHVLLSVLGLIAGLVVAGGLVSGARLDGWTAFFLSTTIATSITGYGFPADQLLPSHIVGAISLVALALGVYARYGRKMYGGWRRVYVVTAVTALYLNAFVLMVQLFVKTPALARLAPTQQETPFVLTQAVILLVFVWIGEKAWRRFRP</sequence>
<feature type="transmembrane region" description="Helical" evidence="1">
    <location>
        <begin position="38"/>
        <end position="57"/>
    </location>
</feature>
<accession>A0A016XHT0</accession>
<dbReference type="eggNOG" id="ENOG5032T42">
    <property type="taxonomic scope" value="Bacteria"/>
</dbReference>
<dbReference type="RefSeq" id="WP_035606922.1">
    <property type="nucleotide sequence ID" value="NZ_JEMG01000001.1"/>
</dbReference>
<protein>
    <submittedName>
        <fullName evidence="2">Membrane protein</fullName>
    </submittedName>
</protein>
<keyword evidence="1" id="KW-0812">Transmembrane</keyword>
<dbReference type="OrthoDB" id="122197at2"/>
<evidence type="ECO:0000313" key="2">
    <source>
        <dbReference type="EMBL" id="EYC51087.1"/>
    </source>
</evidence>
<dbReference type="Proteomes" id="UP000023268">
    <property type="component" value="Unassembled WGS sequence"/>
</dbReference>
<name>A0A016XHT0_9BURK</name>
<organism evidence="2 3">
    <name type="scientific">Hylemonella gracilis str. Niagara R</name>
    <dbReference type="NCBI Taxonomy" id="1458275"/>
    <lineage>
        <taxon>Bacteria</taxon>
        <taxon>Pseudomonadati</taxon>
        <taxon>Pseudomonadota</taxon>
        <taxon>Betaproteobacteria</taxon>
        <taxon>Burkholderiales</taxon>
        <taxon>Comamonadaceae</taxon>
        <taxon>Hylemonella</taxon>
    </lineage>
</organism>
<dbReference type="EMBL" id="JEMG01000001">
    <property type="protein sequence ID" value="EYC51087.1"/>
    <property type="molecule type" value="Genomic_DNA"/>
</dbReference>